<organism evidence="15 16">
    <name type="scientific">Phyllobacterium myrsinacearum</name>
    <dbReference type="NCBI Taxonomy" id="28101"/>
    <lineage>
        <taxon>Bacteria</taxon>
        <taxon>Pseudomonadati</taxon>
        <taxon>Pseudomonadota</taxon>
        <taxon>Alphaproteobacteria</taxon>
        <taxon>Hyphomicrobiales</taxon>
        <taxon>Phyllobacteriaceae</taxon>
        <taxon>Phyllobacterium</taxon>
    </lineage>
</organism>
<comment type="subcellular location">
    <subcellularLocation>
        <location evidence="2">Cell membrane</location>
        <topology evidence="2">Multi-pass membrane protein</topology>
    </subcellularLocation>
</comment>
<dbReference type="PANTHER" id="PTHR30529:SF1">
    <property type="entry name" value="CYTOCHROME B561 HOMOLOG 2"/>
    <property type="match status" value="1"/>
</dbReference>
<feature type="transmembrane region" description="Helical" evidence="13">
    <location>
        <begin position="152"/>
        <end position="175"/>
    </location>
</feature>
<dbReference type="InterPro" id="IPR052168">
    <property type="entry name" value="Cytochrome_b561_oxidase"/>
</dbReference>
<sequence>MANPDTSITPAARLHYDHATIAFHWLTALLVIALFGSAEIWKQLERGTWLRKDLQSVHISLGILLAVTIILRVIWRTVRRGDLPPATTGLQEIAARLVHVALYVLLCLQVILGFLFRWAQGEPFEFFGLFPIPHLFTVDPALRSTFGELHNLVGWTIIVVAALHAIAALIHHYVLNDHVLVRMRPAKRR</sequence>
<evidence type="ECO:0000313" key="16">
    <source>
        <dbReference type="Proteomes" id="UP000549052"/>
    </source>
</evidence>
<keyword evidence="8" id="KW-0249">Electron transport</keyword>
<keyword evidence="4" id="KW-1003">Cell membrane</keyword>
<dbReference type="EMBL" id="JACGXN010000008">
    <property type="protein sequence ID" value="MBA8880653.1"/>
    <property type="molecule type" value="Genomic_DNA"/>
</dbReference>
<keyword evidence="16" id="KW-1185">Reference proteome</keyword>
<comment type="caution">
    <text evidence="15">The sequence shown here is derived from an EMBL/GenBank/DDBJ whole genome shotgun (WGS) entry which is preliminary data.</text>
</comment>
<evidence type="ECO:0000256" key="2">
    <source>
        <dbReference type="ARBA" id="ARBA00004651"/>
    </source>
</evidence>
<evidence type="ECO:0000256" key="10">
    <source>
        <dbReference type="ARBA" id="ARBA00023004"/>
    </source>
</evidence>
<evidence type="ECO:0000313" key="15">
    <source>
        <dbReference type="EMBL" id="MBA8880653.1"/>
    </source>
</evidence>
<comment type="cofactor">
    <cofactor evidence="1">
        <name>heme b</name>
        <dbReference type="ChEBI" id="CHEBI:60344"/>
    </cofactor>
</comment>
<evidence type="ECO:0000256" key="12">
    <source>
        <dbReference type="ARBA" id="ARBA00037975"/>
    </source>
</evidence>
<keyword evidence="11 13" id="KW-0472">Membrane</keyword>
<dbReference type="GO" id="GO:0005886">
    <property type="term" value="C:plasma membrane"/>
    <property type="evidence" value="ECO:0007669"/>
    <property type="project" value="UniProtKB-SubCell"/>
</dbReference>
<feature type="transmembrane region" description="Helical" evidence="13">
    <location>
        <begin position="96"/>
        <end position="119"/>
    </location>
</feature>
<keyword evidence="9 13" id="KW-1133">Transmembrane helix</keyword>
<dbReference type="GO" id="GO:0046872">
    <property type="term" value="F:metal ion binding"/>
    <property type="evidence" value="ECO:0007669"/>
    <property type="project" value="UniProtKB-KW"/>
</dbReference>
<dbReference type="GO" id="GO:0009055">
    <property type="term" value="F:electron transfer activity"/>
    <property type="evidence" value="ECO:0007669"/>
    <property type="project" value="InterPro"/>
</dbReference>
<dbReference type="SUPFAM" id="SSF81342">
    <property type="entry name" value="Transmembrane di-heme cytochromes"/>
    <property type="match status" value="1"/>
</dbReference>
<evidence type="ECO:0000256" key="3">
    <source>
        <dbReference type="ARBA" id="ARBA00022448"/>
    </source>
</evidence>
<evidence type="ECO:0000256" key="4">
    <source>
        <dbReference type="ARBA" id="ARBA00022475"/>
    </source>
</evidence>
<dbReference type="GO" id="GO:0022904">
    <property type="term" value="P:respiratory electron transport chain"/>
    <property type="evidence" value="ECO:0007669"/>
    <property type="project" value="InterPro"/>
</dbReference>
<evidence type="ECO:0000256" key="6">
    <source>
        <dbReference type="ARBA" id="ARBA00022692"/>
    </source>
</evidence>
<keyword evidence="7" id="KW-0479">Metal-binding</keyword>
<dbReference type="InterPro" id="IPR011577">
    <property type="entry name" value="Cyt_b561_bac/Ni-Hgenase"/>
</dbReference>
<reference evidence="15 16" key="1">
    <citation type="submission" date="2020-07" db="EMBL/GenBank/DDBJ databases">
        <title>Genomic Encyclopedia of Type Strains, Phase IV (KMG-V): Genome sequencing to study the core and pangenomes of soil and plant-associated prokaryotes.</title>
        <authorList>
            <person name="Whitman W."/>
        </authorList>
    </citation>
    <scope>NUCLEOTIDE SEQUENCE [LARGE SCALE GENOMIC DNA]</scope>
    <source>
        <strain evidence="15 16">AN3</strain>
    </source>
</reference>
<evidence type="ECO:0000259" key="14">
    <source>
        <dbReference type="Pfam" id="PF01292"/>
    </source>
</evidence>
<dbReference type="InterPro" id="IPR016174">
    <property type="entry name" value="Di-haem_cyt_TM"/>
</dbReference>
<accession>A0A839EJR9</accession>
<feature type="domain" description="Cytochrome b561 bacterial/Ni-hydrogenase" evidence="14">
    <location>
        <begin position="15"/>
        <end position="184"/>
    </location>
</feature>
<dbReference type="PANTHER" id="PTHR30529">
    <property type="entry name" value="CYTOCHROME B561"/>
    <property type="match status" value="1"/>
</dbReference>
<keyword evidence="3" id="KW-0813">Transport</keyword>
<evidence type="ECO:0000256" key="5">
    <source>
        <dbReference type="ARBA" id="ARBA00022617"/>
    </source>
</evidence>
<dbReference type="Pfam" id="PF01292">
    <property type="entry name" value="Ni_hydr_CYTB"/>
    <property type="match status" value="1"/>
</dbReference>
<feature type="transmembrane region" description="Helical" evidence="13">
    <location>
        <begin position="56"/>
        <end position="75"/>
    </location>
</feature>
<keyword evidence="5" id="KW-0349">Heme</keyword>
<evidence type="ECO:0000256" key="13">
    <source>
        <dbReference type="SAM" id="Phobius"/>
    </source>
</evidence>
<evidence type="ECO:0000256" key="9">
    <source>
        <dbReference type="ARBA" id="ARBA00022989"/>
    </source>
</evidence>
<evidence type="ECO:0000256" key="11">
    <source>
        <dbReference type="ARBA" id="ARBA00023136"/>
    </source>
</evidence>
<protein>
    <submittedName>
        <fullName evidence="15">Cytochrome b561</fullName>
    </submittedName>
</protein>
<dbReference type="AlphaFoldDB" id="A0A839EJR9"/>
<evidence type="ECO:0000256" key="8">
    <source>
        <dbReference type="ARBA" id="ARBA00022982"/>
    </source>
</evidence>
<proteinExistence type="inferred from homology"/>
<dbReference type="Gene3D" id="1.20.950.20">
    <property type="entry name" value="Transmembrane di-heme cytochromes, Chain C"/>
    <property type="match status" value="1"/>
</dbReference>
<gene>
    <name evidence="15" type="ORF">FHW16_004376</name>
</gene>
<evidence type="ECO:0000256" key="1">
    <source>
        <dbReference type="ARBA" id="ARBA00001970"/>
    </source>
</evidence>
<name>A0A839EJR9_9HYPH</name>
<comment type="similarity">
    <text evidence="12">Belongs to the cytochrome b561 family.</text>
</comment>
<feature type="transmembrane region" description="Helical" evidence="13">
    <location>
        <begin position="21"/>
        <end position="41"/>
    </location>
</feature>
<keyword evidence="10" id="KW-0408">Iron</keyword>
<dbReference type="RefSeq" id="WP_182551279.1">
    <property type="nucleotide sequence ID" value="NZ_JACGXN010000008.1"/>
</dbReference>
<dbReference type="GO" id="GO:0020037">
    <property type="term" value="F:heme binding"/>
    <property type="evidence" value="ECO:0007669"/>
    <property type="project" value="TreeGrafter"/>
</dbReference>
<keyword evidence="6 13" id="KW-0812">Transmembrane</keyword>
<dbReference type="Proteomes" id="UP000549052">
    <property type="component" value="Unassembled WGS sequence"/>
</dbReference>
<evidence type="ECO:0000256" key="7">
    <source>
        <dbReference type="ARBA" id="ARBA00022723"/>
    </source>
</evidence>